<dbReference type="Proteomes" id="UP001603978">
    <property type="component" value="Unassembled WGS sequence"/>
</dbReference>
<comment type="caution">
    <text evidence="2">The sequence shown here is derived from an EMBL/GenBank/DDBJ whole genome shotgun (WGS) entry which is preliminary data.</text>
</comment>
<protein>
    <recommendedName>
        <fullName evidence="4">Secreted protein</fullName>
    </recommendedName>
</protein>
<evidence type="ECO:0000313" key="3">
    <source>
        <dbReference type="Proteomes" id="UP001603978"/>
    </source>
</evidence>
<evidence type="ECO:0000313" key="2">
    <source>
        <dbReference type="EMBL" id="MFG1707767.1"/>
    </source>
</evidence>
<dbReference type="RefSeq" id="WP_393171704.1">
    <property type="nucleotide sequence ID" value="NZ_JBICRM010000023.1"/>
</dbReference>
<accession>A0ABW7ANH8</accession>
<gene>
    <name evidence="2" type="ORF">ACFLIM_31635</name>
</gene>
<keyword evidence="3" id="KW-1185">Reference proteome</keyword>
<organism evidence="2 3">
    <name type="scientific">Nonomuraea marmarensis</name>
    <dbReference type="NCBI Taxonomy" id="3351344"/>
    <lineage>
        <taxon>Bacteria</taxon>
        <taxon>Bacillati</taxon>
        <taxon>Actinomycetota</taxon>
        <taxon>Actinomycetes</taxon>
        <taxon>Streptosporangiales</taxon>
        <taxon>Streptosporangiaceae</taxon>
        <taxon>Nonomuraea</taxon>
    </lineage>
</organism>
<reference evidence="2 3" key="1">
    <citation type="submission" date="2024-10" db="EMBL/GenBank/DDBJ databases">
        <authorList>
            <person name="Topkara A.R."/>
            <person name="Saygin H."/>
        </authorList>
    </citation>
    <scope>NUCLEOTIDE SEQUENCE [LARGE SCALE GENOMIC DNA]</scope>
    <source>
        <strain evidence="2 3">M3C6</strain>
    </source>
</reference>
<sequence>MKGNLIAAGGALVTAAALIGMAGPANANPRVCGLNVADACNDLQLNSDGWDRDSWNRGDWDGNGWNPGGWNPGGWHPGVWHWGDWRGNAWNPGVWNGHLPSWGWPNRDQSLGARAV</sequence>
<evidence type="ECO:0000256" key="1">
    <source>
        <dbReference type="SAM" id="SignalP"/>
    </source>
</evidence>
<feature type="signal peptide" evidence="1">
    <location>
        <begin position="1"/>
        <end position="27"/>
    </location>
</feature>
<keyword evidence="1" id="KW-0732">Signal</keyword>
<dbReference type="EMBL" id="JBICRM010000023">
    <property type="protein sequence ID" value="MFG1707767.1"/>
    <property type="molecule type" value="Genomic_DNA"/>
</dbReference>
<evidence type="ECO:0008006" key="4">
    <source>
        <dbReference type="Google" id="ProtNLM"/>
    </source>
</evidence>
<proteinExistence type="predicted"/>
<feature type="chain" id="PRO_5047227955" description="Secreted protein" evidence="1">
    <location>
        <begin position="28"/>
        <end position="116"/>
    </location>
</feature>
<name>A0ABW7ANH8_9ACTN</name>